<dbReference type="EMBL" id="PDEP01000002">
    <property type="protein sequence ID" value="PEN08887.1"/>
    <property type="molecule type" value="Genomic_DNA"/>
</dbReference>
<dbReference type="Proteomes" id="UP000221024">
    <property type="component" value="Unassembled WGS sequence"/>
</dbReference>
<sequence length="311" mass="34617">MLDIHALVLATRNRPADVARTLRSVACAEGAEALHIVLVDGSDPNEARATQRVVDDVPELHVDYHTFPGDPAASRQRNYGVAVLPPSMRVVHFLDDDVKVHPQYFVHLADALRQHPKAGGVAGRVCEPERPPPPDMSWIRRFFLLDGDTPGTVLSSGRTTPLHRAGRVAPVQWMPGGACAYRRAVFNTHRFDAEAEGPSPRIEDLDFSYRVGQSWPLLVQPKARLNHYPSSVNRARADTYATERLAWRAWFVQKNLPGPVHTAAFWWATLGEALAMAASSHPDKWRHLRGHLRGIQHVCARSHPLLRTIGS</sequence>
<comment type="caution">
    <text evidence="5">The sequence shown here is derived from an EMBL/GenBank/DDBJ whole genome shotgun (WGS) entry which is preliminary data.</text>
</comment>
<dbReference type="AlphaFoldDB" id="A0A2H3NW27"/>
<evidence type="ECO:0000313" key="6">
    <source>
        <dbReference type="Proteomes" id="UP000221024"/>
    </source>
</evidence>
<feature type="domain" description="Glycosyltransferase 2-like" evidence="4">
    <location>
        <begin position="8"/>
        <end position="127"/>
    </location>
</feature>
<evidence type="ECO:0000256" key="1">
    <source>
        <dbReference type="ARBA" id="ARBA00006739"/>
    </source>
</evidence>
<dbReference type="PANTHER" id="PTHR43179">
    <property type="entry name" value="RHAMNOSYLTRANSFERASE WBBL"/>
    <property type="match status" value="1"/>
</dbReference>
<dbReference type="GO" id="GO:0016757">
    <property type="term" value="F:glycosyltransferase activity"/>
    <property type="evidence" value="ECO:0007669"/>
    <property type="project" value="UniProtKB-KW"/>
</dbReference>
<dbReference type="OrthoDB" id="1493960at2"/>
<dbReference type="InterPro" id="IPR001173">
    <property type="entry name" value="Glyco_trans_2-like"/>
</dbReference>
<organism evidence="5 6">
    <name type="scientific">Longimonas halophila</name>
    <dbReference type="NCBI Taxonomy" id="1469170"/>
    <lineage>
        <taxon>Bacteria</taxon>
        <taxon>Pseudomonadati</taxon>
        <taxon>Rhodothermota</taxon>
        <taxon>Rhodothermia</taxon>
        <taxon>Rhodothermales</taxon>
        <taxon>Salisaetaceae</taxon>
        <taxon>Longimonas</taxon>
    </lineage>
</organism>
<dbReference type="PANTHER" id="PTHR43179:SF12">
    <property type="entry name" value="GALACTOFURANOSYLTRANSFERASE GLFT2"/>
    <property type="match status" value="1"/>
</dbReference>
<name>A0A2H3NW27_9BACT</name>
<proteinExistence type="inferred from homology"/>
<dbReference type="Gene3D" id="3.90.550.10">
    <property type="entry name" value="Spore Coat Polysaccharide Biosynthesis Protein SpsA, Chain A"/>
    <property type="match status" value="1"/>
</dbReference>
<evidence type="ECO:0000313" key="5">
    <source>
        <dbReference type="EMBL" id="PEN08887.1"/>
    </source>
</evidence>
<evidence type="ECO:0000256" key="2">
    <source>
        <dbReference type="ARBA" id="ARBA00022676"/>
    </source>
</evidence>
<gene>
    <name evidence="5" type="ORF">CRI93_03835</name>
</gene>
<dbReference type="RefSeq" id="WP_098061283.1">
    <property type="nucleotide sequence ID" value="NZ_PDEP01000002.1"/>
</dbReference>
<keyword evidence="6" id="KW-1185">Reference proteome</keyword>
<dbReference type="SUPFAM" id="SSF53448">
    <property type="entry name" value="Nucleotide-diphospho-sugar transferases"/>
    <property type="match status" value="1"/>
</dbReference>
<accession>A0A2H3NW27</accession>
<dbReference type="CDD" id="cd00761">
    <property type="entry name" value="Glyco_tranf_GTA_type"/>
    <property type="match status" value="1"/>
</dbReference>
<dbReference type="Pfam" id="PF00535">
    <property type="entry name" value="Glycos_transf_2"/>
    <property type="match status" value="1"/>
</dbReference>
<dbReference type="InterPro" id="IPR029044">
    <property type="entry name" value="Nucleotide-diphossugar_trans"/>
</dbReference>
<evidence type="ECO:0000259" key="4">
    <source>
        <dbReference type="Pfam" id="PF00535"/>
    </source>
</evidence>
<comment type="similarity">
    <text evidence="1">Belongs to the glycosyltransferase 2 family.</text>
</comment>
<reference evidence="5 6" key="1">
    <citation type="submission" date="2017-10" db="EMBL/GenBank/DDBJ databases">
        <title>Draft genome of Longimonas halophila.</title>
        <authorList>
            <person name="Goh K.M."/>
            <person name="Shamsir M.S."/>
            <person name="Lim S.W."/>
        </authorList>
    </citation>
    <scope>NUCLEOTIDE SEQUENCE [LARGE SCALE GENOMIC DNA]</scope>
    <source>
        <strain evidence="5 6">KCTC 42399</strain>
    </source>
</reference>
<protein>
    <recommendedName>
        <fullName evidence="4">Glycosyltransferase 2-like domain-containing protein</fullName>
    </recommendedName>
</protein>
<evidence type="ECO:0000256" key="3">
    <source>
        <dbReference type="ARBA" id="ARBA00022679"/>
    </source>
</evidence>
<keyword evidence="3" id="KW-0808">Transferase</keyword>
<keyword evidence="2" id="KW-0328">Glycosyltransferase</keyword>